<evidence type="ECO:0000313" key="2">
    <source>
        <dbReference type="EMBL" id="KAJ8907279.1"/>
    </source>
</evidence>
<evidence type="ECO:0000256" key="1">
    <source>
        <dbReference type="SAM" id="Phobius"/>
    </source>
</evidence>
<protein>
    <submittedName>
        <fullName evidence="2">Uncharacterized protein</fullName>
    </submittedName>
</protein>
<dbReference type="EMBL" id="JAMWBK010000002">
    <property type="protein sequence ID" value="KAJ8907279.1"/>
    <property type="molecule type" value="Genomic_DNA"/>
</dbReference>
<sequence length="750" mass="84695">MVLEIDMDPTIVNVLTDLILIAMQLIWLRAMYSVTASDLKRCLRRGNKIFSFEELGTWMYLSFGWAKWRKLEQEDALTGKERRSFRIRMLQAIIALAMSFSLVLLHVLIDYGLDFKTKQFPSANYASYNMTGIVPNVAPSRSFEMYEQLAVDLRGTMKKNCTRLGWGNNSQRCDREGRELLNFHAEKIRESLSFGRSIFESGSIEQLDNVSNIEFDYKTVTASTGELLEDCELVDFDGENTFSGQWDFDNPDCAFDQATVRQITLDMSAKILEQEIPTAVSPDLLGGESPPILRYHVTSKDSRQVPSVISLGRDAGFLLPGPRHRVLKTATLHVDNGFDYEKGNAQRIRLTDLSRKRTGQWGDSSFSYEMLPLRPTVESFQGQKDDGCYANSLLKDQEFLPMTLQLNGTFCGEYVMARSTGSCFRREVDIQVPEGGTEKYVVGSQSTRGAFLLYDGLETPEQRDCLARIREHYADFLDDSILPSHRAIAIAAQSDLICATRPGARKRFCQMGAKVATLHYDHWEISDSESDKRLPKFRVDTRVMAHAIEVEGGDATQVEEAIVKLDEILVSHYATLATFTGSATSRSRILGLRSQWLYHVLISLISTQIQSVQRSVSTFEPKQVAVLQETYVGGILSVFTVTGVGLLYAFARAIQERLAQRKIKSTAVVPMATTEWVMTALRKPEDLAQGTSKFCRYELTTLPKDHHEPEDIELGESSARCRSWRVKYKESGNLIMSVDTNPMRGDTRYT</sequence>
<feature type="transmembrane region" description="Helical" evidence="1">
    <location>
        <begin position="89"/>
        <end position="109"/>
    </location>
</feature>
<dbReference type="Proteomes" id="UP001157974">
    <property type="component" value="Unassembled WGS sequence"/>
</dbReference>
<feature type="transmembrane region" description="Helical" evidence="1">
    <location>
        <begin position="12"/>
        <end position="32"/>
    </location>
</feature>
<dbReference type="AlphaFoldDB" id="A0AAV8UXF8"/>
<evidence type="ECO:0000313" key="3">
    <source>
        <dbReference type="Proteomes" id="UP001157974"/>
    </source>
</evidence>
<gene>
    <name evidence="2" type="ORF">NDN08_007394</name>
</gene>
<proteinExistence type="predicted"/>
<comment type="caution">
    <text evidence="2">The sequence shown here is derived from an EMBL/GenBank/DDBJ whole genome shotgun (WGS) entry which is preliminary data.</text>
</comment>
<keyword evidence="3" id="KW-1185">Reference proteome</keyword>
<keyword evidence="1" id="KW-1133">Transmembrane helix</keyword>
<keyword evidence="1" id="KW-0472">Membrane</keyword>
<keyword evidence="1" id="KW-0812">Transmembrane</keyword>
<organism evidence="2 3">
    <name type="scientific">Rhodosorus marinus</name>
    <dbReference type="NCBI Taxonomy" id="101924"/>
    <lineage>
        <taxon>Eukaryota</taxon>
        <taxon>Rhodophyta</taxon>
        <taxon>Stylonematophyceae</taxon>
        <taxon>Stylonematales</taxon>
        <taxon>Stylonemataceae</taxon>
        <taxon>Rhodosorus</taxon>
    </lineage>
</organism>
<reference evidence="2 3" key="1">
    <citation type="journal article" date="2023" name="Nat. Commun.">
        <title>Origin of minicircular mitochondrial genomes in red algae.</title>
        <authorList>
            <person name="Lee Y."/>
            <person name="Cho C.H."/>
            <person name="Lee Y.M."/>
            <person name="Park S.I."/>
            <person name="Yang J.H."/>
            <person name="West J.A."/>
            <person name="Bhattacharya D."/>
            <person name="Yoon H.S."/>
        </authorList>
    </citation>
    <scope>NUCLEOTIDE SEQUENCE [LARGE SCALE GENOMIC DNA]</scope>
    <source>
        <strain evidence="2 3">CCMP1338</strain>
        <tissue evidence="2">Whole cell</tissue>
    </source>
</reference>
<accession>A0AAV8UXF8</accession>
<name>A0AAV8UXF8_9RHOD</name>
<feature type="transmembrane region" description="Helical" evidence="1">
    <location>
        <begin position="631"/>
        <end position="651"/>
    </location>
</feature>